<dbReference type="Proteomes" id="UP000626092">
    <property type="component" value="Unassembled WGS sequence"/>
</dbReference>
<gene>
    <name evidence="1" type="ORF">RHSIM_Rhsim05G0138500</name>
</gene>
<organism evidence="1 2">
    <name type="scientific">Rhododendron simsii</name>
    <name type="common">Sims's rhododendron</name>
    <dbReference type="NCBI Taxonomy" id="118357"/>
    <lineage>
        <taxon>Eukaryota</taxon>
        <taxon>Viridiplantae</taxon>
        <taxon>Streptophyta</taxon>
        <taxon>Embryophyta</taxon>
        <taxon>Tracheophyta</taxon>
        <taxon>Spermatophyta</taxon>
        <taxon>Magnoliopsida</taxon>
        <taxon>eudicotyledons</taxon>
        <taxon>Gunneridae</taxon>
        <taxon>Pentapetalae</taxon>
        <taxon>asterids</taxon>
        <taxon>Ericales</taxon>
        <taxon>Ericaceae</taxon>
        <taxon>Ericoideae</taxon>
        <taxon>Rhodoreae</taxon>
        <taxon>Rhododendron</taxon>
    </lineage>
</organism>
<keyword evidence="2" id="KW-1185">Reference proteome</keyword>
<dbReference type="Gene3D" id="3.30.565.10">
    <property type="entry name" value="Histidine kinase-like ATPase, C-terminal domain"/>
    <property type="match status" value="1"/>
</dbReference>
<protein>
    <submittedName>
        <fullName evidence="1">Uncharacterized protein</fullName>
    </submittedName>
</protein>
<sequence length="97" mass="10420">MQVVWNSMKDLGISLSPSSTAELFIRIVPDKVNKTLSIIDSGVGMTKSGIAVSVPCDVYVILMTISSVGNPLPPTSLPMKHHSLARIACGLLNFDFF</sequence>
<dbReference type="EMBL" id="WJXA01000005">
    <property type="protein sequence ID" value="KAF7142954.1"/>
    <property type="molecule type" value="Genomic_DNA"/>
</dbReference>
<comment type="caution">
    <text evidence="1">The sequence shown here is derived from an EMBL/GenBank/DDBJ whole genome shotgun (WGS) entry which is preliminary data.</text>
</comment>
<dbReference type="AlphaFoldDB" id="A0A834GV31"/>
<evidence type="ECO:0000313" key="2">
    <source>
        <dbReference type="Proteomes" id="UP000626092"/>
    </source>
</evidence>
<reference evidence="1" key="1">
    <citation type="submission" date="2019-11" db="EMBL/GenBank/DDBJ databases">
        <authorList>
            <person name="Liu Y."/>
            <person name="Hou J."/>
            <person name="Li T.-Q."/>
            <person name="Guan C.-H."/>
            <person name="Wu X."/>
            <person name="Wu H.-Z."/>
            <person name="Ling F."/>
            <person name="Zhang R."/>
            <person name="Shi X.-G."/>
            <person name="Ren J.-P."/>
            <person name="Chen E.-F."/>
            <person name="Sun J.-M."/>
        </authorList>
    </citation>
    <scope>NUCLEOTIDE SEQUENCE</scope>
    <source>
        <strain evidence="1">Adult_tree_wgs_1</strain>
        <tissue evidence="1">Leaves</tissue>
    </source>
</reference>
<dbReference type="InterPro" id="IPR036890">
    <property type="entry name" value="HATPase_C_sf"/>
</dbReference>
<accession>A0A834GV31</accession>
<proteinExistence type="predicted"/>
<dbReference type="OrthoDB" id="28737at2759"/>
<name>A0A834GV31_RHOSS</name>
<dbReference type="SUPFAM" id="SSF55874">
    <property type="entry name" value="ATPase domain of HSP90 chaperone/DNA topoisomerase II/histidine kinase"/>
    <property type="match status" value="1"/>
</dbReference>
<evidence type="ECO:0000313" key="1">
    <source>
        <dbReference type="EMBL" id="KAF7142954.1"/>
    </source>
</evidence>